<sequence>MGRFAGFDEVYAALYVDFDNIYSRLREQDEDVARAFATNPQRWVKWIEGHALRMLYGDGVRRRILKRICYMNPQCFHEFRPFFIRAAFQVVDCPPLTNQGKTSADIHLVMDCMDALNHSTRFDEFIILSGDADFTPLLIRLQEHARRPLVLSVGYTSPAYTAAASWRIREDWFVQQALEDERPAEPAPAPAPYAPRGNGERLARVAEVVRRTVADAPAPVGVASLAQILQREVDPGADWFGYGRLRDLLDALDLKGLEFSAVPPGYLYDPERHEQPEERDAHDDFRSRYPDLYDFALKVHRLTDMPLLRPDHFRQLLGIIVEEVNANGFFMTTTSRNVRDRCVEAGLPIARGHVNFVLVGIARGGYPLNEQDGVNLREVGKAFLRNAYDLCRMSQIDLTKAEQQMLMVWILPKESMGD</sequence>
<dbReference type="Pfam" id="PF01936">
    <property type="entry name" value="NYN"/>
    <property type="match status" value="1"/>
</dbReference>
<dbReference type="Gene3D" id="3.40.50.1010">
    <property type="entry name" value="5'-nuclease"/>
    <property type="match status" value="1"/>
</dbReference>
<feature type="domain" description="NYN" evidence="1">
    <location>
        <begin position="12"/>
        <end position="164"/>
    </location>
</feature>
<evidence type="ECO:0000313" key="2">
    <source>
        <dbReference type="EMBL" id="WMW65377.1"/>
    </source>
</evidence>
<dbReference type="InterPro" id="IPR021139">
    <property type="entry name" value="NYN"/>
</dbReference>
<evidence type="ECO:0000313" key="3">
    <source>
        <dbReference type="Proteomes" id="UP001180616"/>
    </source>
</evidence>
<dbReference type="EMBL" id="CP133659">
    <property type="protein sequence ID" value="WMW65377.1"/>
    <property type="molecule type" value="Genomic_DNA"/>
</dbReference>
<dbReference type="PANTHER" id="PTHR35811">
    <property type="entry name" value="SLR1870 PROTEIN"/>
    <property type="match status" value="1"/>
</dbReference>
<evidence type="ECO:0000259" key="1">
    <source>
        <dbReference type="Pfam" id="PF01936"/>
    </source>
</evidence>
<proteinExistence type="predicted"/>
<organism evidence="2 3">
    <name type="scientific">Nitratidesulfovibrio liaohensis</name>
    <dbReference type="NCBI Taxonomy" id="2604158"/>
    <lineage>
        <taxon>Bacteria</taxon>
        <taxon>Pseudomonadati</taxon>
        <taxon>Thermodesulfobacteriota</taxon>
        <taxon>Desulfovibrionia</taxon>
        <taxon>Desulfovibrionales</taxon>
        <taxon>Desulfovibrionaceae</taxon>
        <taxon>Nitratidesulfovibrio</taxon>
    </lineage>
</organism>
<name>A0ABY9R2G1_9BACT</name>
<dbReference type="PANTHER" id="PTHR35811:SF1">
    <property type="entry name" value="HTH OST-TYPE DOMAIN-CONTAINING PROTEIN"/>
    <property type="match status" value="1"/>
</dbReference>
<keyword evidence="3" id="KW-1185">Reference proteome</keyword>
<gene>
    <name evidence="2" type="ORF">KPS_003502</name>
</gene>
<dbReference type="Proteomes" id="UP001180616">
    <property type="component" value="Chromosome"/>
</dbReference>
<dbReference type="RefSeq" id="WP_309541386.1">
    <property type="nucleotide sequence ID" value="NZ_CP133659.1"/>
</dbReference>
<protein>
    <submittedName>
        <fullName evidence="2">NYN domain-containing protein</fullName>
    </submittedName>
</protein>
<accession>A0ABY9R2G1</accession>
<reference evidence="2" key="1">
    <citation type="submission" date="2023-09" db="EMBL/GenBank/DDBJ databases">
        <authorList>
            <consortium name="CW5 consortium"/>
            <person name="Lu C.-W."/>
        </authorList>
    </citation>
    <scope>NUCLEOTIDE SEQUENCE</scope>
    <source>
        <strain evidence="2">KPS</strain>
    </source>
</reference>